<feature type="non-terminal residue" evidence="2">
    <location>
        <position position="94"/>
    </location>
</feature>
<dbReference type="EMBL" id="JAVRRA010028214">
    <property type="protein sequence ID" value="KAK5044533.1"/>
    <property type="molecule type" value="Genomic_DNA"/>
</dbReference>
<comment type="caution">
    <text evidence="2">The sequence shown here is derived from an EMBL/GenBank/DDBJ whole genome shotgun (WGS) entry which is preliminary data.</text>
</comment>
<feature type="region of interest" description="Disordered" evidence="1">
    <location>
        <begin position="1"/>
        <end position="30"/>
    </location>
</feature>
<accession>A0ABR0IUA6</accession>
<evidence type="ECO:0000256" key="1">
    <source>
        <dbReference type="SAM" id="MobiDB-lite"/>
    </source>
</evidence>
<keyword evidence="3" id="KW-1185">Reference proteome</keyword>
<protein>
    <submittedName>
        <fullName evidence="2">Uncharacterized protein</fullName>
    </submittedName>
</protein>
<organism evidence="2 3">
    <name type="scientific">Cryomyces antarcticus</name>
    <dbReference type="NCBI Taxonomy" id="329879"/>
    <lineage>
        <taxon>Eukaryota</taxon>
        <taxon>Fungi</taxon>
        <taxon>Dikarya</taxon>
        <taxon>Ascomycota</taxon>
        <taxon>Pezizomycotina</taxon>
        <taxon>Dothideomycetes</taxon>
        <taxon>Dothideomycetes incertae sedis</taxon>
        <taxon>Cryomyces</taxon>
    </lineage>
</organism>
<name>A0ABR0IUA6_9PEZI</name>
<evidence type="ECO:0000313" key="2">
    <source>
        <dbReference type="EMBL" id="KAK5044533.1"/>
    </source>
</evidence>
<feature type="compositionally biased region" description="Basic and acidic residues" evidence="1">
    <location>
        <begin position="1"/>
        <end position="12"/>
    </location>
</feature>
<sequence>MDFLKAHEELHNARSSTGGSPEDDDENVDKWKSVVDDLEGHRESMRVAWTTSRYIERVRVVPKEHISFPQRESFREYDMYGNFVRFQWEKYLGH</sequence>
<proteinExistence type="predicted"/>
<dbReference type="Proteomes" id="UP001357485">
    <property type="component" value="Unassembled WGS sequence"/>
</dbReference>
<evidence type="ECO:0000313" key="3">
    <source>
        <dbReference type="Proteomes" id="UP001357485"/>
    </source>
</evidence>
<gene>
    <name evidence="2" type="ORF">LTR16_011518</name>
</gene>
<reference evidence="2 3" key="1">
    <citation type="submission" date="2023-08" db="EMBL/GenBank/DDBJ databases">
        <title>Black Yeasts Isolated from many extreme environments.</title>
        <authorList>
            <person name="Coleine C."/>
            <person name="Stajich J.E."/>
            <person name="Selbmann L."/>
        </authorList>
    </citation>
    <scope>NUCLEOTIDE SEQUENCE [LARGE SCALE GENOMIC DNA]</scope>
    <source>
        <strain evidence="2 3">CCFEE 536</strain>
    </source>
</reference>